<dbReference type="Proteomes" id="UP001152561">
    <property type="component" value="Unassembled WGS sequence"/>
</dbReference>
<accession>A0A9Q1L5D3</accession>
<dbReference type="AlphaFoldDB" id="A0A9Q1L5D3"/>
<gene>
    <name evidence="1" type="ORF">K7X08_015200</name>
</gene>
<keyword evidence="2" id="KW-1185">Reference proteome</keyword>
<dbReference type="PANTHER" id="PTHR21529:SF4">
    <property type="entry name" value="TPR AND ANKYRIN REPEAT-CONTAINING PROTEIN 1"/>
    <property type="match status" value="1"/>
</dbReference>
<dbReference type="InterPro" id="IPR011990">
    <property type="entry name" value="TPR-like_helical_dom_sf"/>
</dbReference>
<dbReference type="EMBL" id="JAJAGQ010000023">
    <property type="protein sequence ID" value="KAJ8527749.1"/>
    <property type="molecule type" value="Genomic_DNA"/>
</dbReference>
<proteinExistence type="predicted"/>
<dbReference type="OrthoDB" id="1304123at2759"/>
<protein>
    <submittedName>
        <fullName evidence="1">Uncharacterized protein</fullName>
    </submittedName>
</protein>
<sequence>MSLFRQSMCLLNIYEIAKFLSESKDLDSKSFEWRIRNFLTLSTKYFEKAFPVDPRQSLMENMISLRRTELSYDLLQEFIHQDINTRGPLSYGQIGRVVMIWLASGKPSKDLYRKIVGTAPTESWKSFLEFLICIRATITEESQSANACGGKPSESHKVFSSSNESMEFLFVEKFYEALQDTYNANWIRLNDCISRGCFLYLVERFLILVSQCQGFFFTTKSSLVEWLISEQSEVLHTPGISEQSESCLWGHLLYRCILKTRLLNSVKKMFDEMPVRDAVTFSSVIVGFAQNSKPTDACRVLLK</sequence>
<name>A0A9Q1L5D3_9SOLA</name>
<dbReference type="InterPro" id="IPR039904">
    <property type="entry name" value="TRANK1"/>
</dbReference>
<dbReference type="PANTHER" id="PTHR21529">
    <property type="entry name" value="MAMMARY TURMOR VIRUS RECEPTOR HOMOLOG 1, 2 MTVR1, 2"/>
    <property type="match status" value="1"/>
</dbReference>
<evidence type="ECO:0000313" key="1">
    <source>
        <dbReference type="EMBL" id="KAJ8527749.1"/>
    </source>
</evidence>
<dbReference type="Gene3D" id="1.25.40.10">
    <property type="entry name" value="Tetratricopeptide repeat domain"/>
    <property type="match status" value="1"/>
</dbReference>
<organism evidence="1 2">
    <name type="scientific">Anisodus acutangulus</name>
    <dbReference type="NCBI Taxonomy" id="402998"/>
    <lineage>
        <taxon>Eukaryota</taxon>
        <taxon>Viridiplantae</taxon>
        <taxon>Streptophyta</taxon>
        <taxon>Embryophyta</taxon>
        <taxon>Tracheophyta</taxon>
        <taxon>Spermatophyta</taxon>
        <taxon>Magnoliopsida</taxon>
        <taxon>eudicotyledons</taxon>
        <taxon>Gunneridae</taxon>
        <taxon>Pentapetalae</taxon>
        <taxon>asterids</taxon>
        <taxon>lamiids</taxon>
        <taxon>Solanales</taxon>
        <taxon>Solanaceae</taxon>
        <taxon>Solanoideae</taxon>
        <taxon>Hyoscyameae</taxon>
        <taxon>Anisodus</taxon>
    </lineage>
</organism>
<comment type="caution">
    <text evidence="1">The sequence shown here is derived from an EMBL/GenBank/DDBJ whole genome shotgun (WGS) entry which is preliminary data.</text>
</comment>
<reference evidence="2" key="1">
    <citation type="journal article" date="2023" name="Proc. Natl. Acad. Sci. U.S.A.">
        <title>Genomic and structural basis for evolution of tropane alkaloid biosynthesis.</title>
        <authorList>
            <person name="Wanga Y.-J."/>
            <person name="Taina T."/>
            <person name="Yua J.-Y."/>
            <person name="Lia J."/>
            <person name="Xua B."/>
            <person name="Chenc J."/>
            <person name="D'Auriad J.C."/>
            <person name="Huanga J.-P."/>
            <person name="Huanga S.-X."/>
        </authorList>
    </citation>
    <scope>NUCLEOTIDE SEQUENCE [LARGE SCALE GENOMIC DNA]</scope>
    <source>
        <strain evidence="2">cv. KIB-2019</strain>
    </source>
</reference>
<evidence type="ECO:0000313" key="2">
    <source>
        <dbReference type="Proteomes" id="UP001152561"/>
    </source>
</evidence>